<dbReference type="EMBL" id="CP119326">
    <property type="protein sequence ID" value="WEK40731.1"/>
    <property type="molecule type" value="Genomic_DNA"/>
</dbReference>
<dbReference type="InterPro" id="IPR003593">
    <property type="entry name" value="AAA+_ATPase"/>
</dbReference>
<proteinExistence type="inferred from homology"/>
<dbReference type="Proteomes" id="UP001213664">
    <property type="component" value="Chromosome"/>
</dbReference>
<dbReference type="InterPro" id="IPR004482">
    <property type="entry name" value="Mg_chelat-rel"/>
</dbReference>
<dbReference type="SUPFAM" id="SSF54211">
    <property type="entry name" value="Ribosomal protein S5 domain 2-like"/>
    <property type="match status" value="1"/>
</dbReference>
<accession>A0AAJ6BMG5</accession>
<feature type="region of interest" description="Disordered" evidence="2">
    <location>
        <begin position="424"/>
        <end position="445"/>
    </location>
</feature>
<dbReference type="InterPro" id="IPR014721">
    <property type="entry name" value="Ribsml_uS5_D2-typ_fold_subgr"/>
</dbReference>
<dbReference type="GO" id="GO:0005524">
    <property type="term" value="F:ATP binding"/>
    <property type="evidence" value="ECO:0007669"/>
    <property type="project" value="InterPro"/>
</dbReference>
<sequence>MVARVVTVAFDGVEARRVDVEVQLIGADGPTIFNIVGLPDKAVAESKERVRGAFAGIGLALPAKRIIANLAPADLPKEGSHFDLPIALALMAAMGVIAPDALDGWAAIGELGLDGQIARVGGALPAAVAADAMGLGLICPEATGPEAAWAGGARILAPRSLIGLVNHFKGTQVLRAPEPGPLAAGRAVPDLREVKGQESAKRALEIAAAGGHNLLFMGPPGSGKSMMAQRLPGLLPPLTSQELLETSMIWSVAGLIERGALTRDRPFRSPHHSASMAALTGGGLRAKPGEASLAHNGVLFLDELPEYSAQALDSLRQPLETGEIVVARANAHIRYPARFQLVAAMNPCRCGLGGAGRGACGKAPRCQRDYQNRISGPMFDRIDLTVETPPVTAADMALPPPAEGTAEARARVAVARAMQEDRARAAGLDPSQGLNARASGDTLDRFATPDEAGRMLLMRAGEAGGLTARGWTRTLRLARTIADLEGAGGVLRRHIAEALIYRRNTVGAEADFGRRVAARGDATFGLRERGIDQAVFTHD</sequence>
<dbReference type="InterPro" id="IPR020568">
    <property type="entry name" value="Ribosomal_Su5_D2-typ_SF"/>
</dbReference>
<dbReference type="NCBIfam" id="TIGR00368">
    <property type="entry name" value="YifB family Mg chelatase-like AAA ATPase"/>
    <property type="match status" value="1"/>
</dbReference>
<evidence type="ECO:0000259" key="3">
    <source>
        <dbReference type="SMART" id="SM00382"/>
    </source>
</evidence>
<name>A0AAJ6BMG5_9CAUL</name>
<protein>
    <submittedName>
        <fullName evidence="4">YifB family Mg chelatase-like AAA ATPase</fullName>
    </submittedName>
</protein>
<dbReference type="Pfam" id="PF01078">
    <property type="entry name" value="Mg_chelatase"/>
    <property type="match status" value="1"/>
</dbReference>
<dbReference type="Pfam" id="PF13541">
    <property type="entry name" value="ChlI"/>
    <property type="match status" value="1"/>
</dbReference>
<evidence type="ECO:0000313" key="5">
    <source>
        <dbReference type="Proteomes" id="UP001213664"/>
    </source>
</evidence>
<dbReference type="PANTHER" id="PTHR32039">
    <property type="entry name" value="MAGNESIUM-CHELATASE SUBUNIT CHLI"/>
    <property type="match status" value="1"/>
</dbReference>
<dbReference type="SMART" id="SM00382">
    <property type="entry name" value="AAA"/>
    <property type="match status" value="1"/>
</dbReference>
<evidence type="ECO:0000256" key="2">
    <source>
        <dbReference type="SAM" id="MobiDB-lite"/>
    </source>
</evidence>
<dbReference type="Gene3D" id="3.40.50.300">
    <property type="entry name" value="P-loop containing nucleotide triphosphate hydrolases"/>
    <property type="match status" value="1"/>
</dbReference>
<dbReference type="InterPro" id="IPR025158">
    <property type="entry name" value="Mg_chelat-rel_C"/>
</dbReference>
<dbReference type="Gene3D" id="3.30.230.10">
    <property type="match status" value="1"/>
</dbReference>
<dbReference type="InterPro" id="IPR027417">
    <property type="entry name" value="P-loop_NTPase"/>
</dbReference>
<dbReference type="InterPro" id="IPR000523">
    <property type="entry name" value="Mg_chelatse_chII-like_cat_dom"/>
</dbReference>
<reference evidence="4" key="1">
    <citation type="submission" date="2023-03" db="EMBL/GenBank/DDBJ databases">
        <title>Andean soil-derived lignocellulolytic bacterial consortium as a source of novel taxa and putative plastic-active enzymes.</title>
        <authorList>
            <person name="Diaz-Garcia L."/>
            <person name="Chuvochina M."/>
            <person name="Feuerriegel G."/>
            <person name="Bunk B."/>
            <person name="Sproer C."/>
            <person name="Streit W.R."/>
            <person name="Rodriguez L.M."/>
            <person name="Overmann J."/>
            <person name="Jimenez D.J."/>
        </authorList>
    </citation>
    <scope>NUCLEOTIDE SEQUENCE</scope>
    <source>
        <strain evidence="4">MAG 833</strain>
    </source>
</reference>
<gene>
    <name evidence="4" type="ORF">P0Y50_03725</name>
</gene>
<dbReference type="AlphaFoldDB" id="A0AAJ6BMG5"/>
<feature type="domain" description="AAA+ ATPase" evidence="3">
    <location>
        <begin position="210"/>
        <end position="392"/>
    </location>
</feature>
<comment type="similarity">
    <text evidence="1">Belongs to the Mg-chelatase subunits D/I family. ComM subfamily.</text>
</comment>
<evidence type="ECO:0000313" key="4">
    <source>
        <dbReference type="EMBL" id="WEK40731.1"/>
    </source>
</evidence>
<dbReference type="Pfam" id="PF13335">
    <property type="entry name" value="Mg_chelatase_C"/>
    <property type="match status" value="1"/>
</dbReference>
<dbReference type="PANTHER" id="PTHR32039:SF7">
    <property type="entry name" value="COMPETENCE PROTEIN COMM"/>
    <property type="match status" value="1"/>
</dbReference>
<organism evidence="4 5">
    <name type="scientific">Candidatus Brevundimonas colombiensis</name>
    <dbReference type="NCBI Taxonomy" id="3121376"/>
    <lineage>
        <taxon>Bacteria</taxon>
        <taxon>Pseudomonadati</taxon>
        <taxon>Pseudomonadota</taxon>
        <taxon>Alphaproteobacteria</taxon>
        <taxon>Caulobacterales</taxon>
        <taxon>Caulobacteraceae</taxon>
        <taxon>Brevundimonas</taxon>
    </lineage>
</organism>
<evidence type="ECO:0000256" key="1">
    <source>
        <dbReference type="ARBA" id="ARBA00006354"/>
    </source>
</evidence>
<dbReference type="InterPro" id="IPR045006">
    <property type="entry name" value="CHLI-like"/>
</dbReference>
<dbReference type="SUPFAM" id="SSF52540">
    <property type="entry name" value="P-loop containing nucleoside triphosphate hydrolases"/>
    <property type="match status" value="1"/>
</dbReference>